<dbReference type="PRINTS" id="PR00344">
    <property type="entry name" value="BCTRLSENSOR"/>
</dbReference>
<dbReference type="InterPro" id="IPR005467">
    <property type="entry name" value="His_kinase_dom"/>
</dbReference>
<evidence type="ECO:0000256" key="7">
    <source>
        <dbReference type="ARBA" id="ARBA00022840"/>
    </source>
</evidence>
<evidence type="ECO:0000256" key="6">
    <source>
        <dbReference type="ARBA" id="ARBA00022777"/>
    </source>
</evidence>
<dbReference type="RefSeq" id="WP_136496794.1">
    <property type="nucleotide sequence ID" value="NZ_CP046052.1"/>
</dbReference>
<keyword evidence="12" id="KW-1185">Reference proteome</keyword>
<gene>
    <name evidence="11" type="ORF">H2LOC_013145</name>
</gene>
<evidence type="ECO:0000256" key="2">
    <source>
        <dbReference type="ARBA" id="ARBA00012438"/>
    </source>
</evidence>
<keyword evidence="4" id="KW-0808">Transferase</keyword>
<dbReference type="PROSITE" id="PS50109">
    <property type="entry name" value="HIS_KIN"/>
    <property type="match status" value="1"/>
</dbReference>
<feature type="domain" description="Histidine kinase" evidence="10">
    <location>
        <begin position="241"/>
        <end position="456"/>
    </location>
</feature>
<protein>
    <recommendedName>
        <fullName evidence="2">histidine kinase</fullName>
        <ecNumber evidence="2">2.7.13.3</ecNumber>
    </recommendedName>
</protein>
<keyword evidence="8" id="KW-0902">Two-component regulatory system</keyword>
<evidence type="ECO:0000313" key="12">
    <source>
        <dbReference type="Proteomes" id="UP000309061"/>
    </source>
</evidence>
<evidence type="ECO:0000256" key="3">
    <source>
        <dbReference type="ARBA" id="ARBA00022553"/>
    </source>
</evidence>
<dbReference type="EMBL" id="CP046052">
    <property type="protein sequence ID" value="QGM46563.1"/>
    <property type="molecule type" value="Genomic_DNA"/>
</dbReference>
<feature type="transmembrane region" description="Helical" evidence="9">
    <location>
        <begin position="46"/>
        <end position="65"/>
    </location>
</feature>
<dbReference type="CDD" id="cd00082">
    <property type="entry name" value="HisKA"/>
    <property type="match status" value="1"/>
</dbReference>
<dbReference type="InterPro" id="IPR003661">
    <property type="entry name" value="HisK_dim/P_dom"/>
</dbReference>
<dbReference type="Proteomes" id="UP000309061">
    <property type="component" value="Chromosome"/>
</dbReference>
<dbReference type="SUPFAM" id="SSF55874">
    <property type="entry name" value="ATPase domain of HSP90 chaperone/DNA topoisomerase II/histidine kinase"/>
    <property type="match status" value="1"/>
</dbReference>
<dbReference type="PANTHER" id="PTHR43065">
    <property type="entry name" value="SENSOR HISTIDINE KINASE"/>
    <property type="match status" value="1"/>
</dbReference>
<keyword evidence="3" id="KW-0597">Phosphoprotein</keyword>
<evidence type="ECO:0000259" key="10">
    <source>
        <dbReference type="PROSITE" id="PS50109"/>
    </source>
</evidence>
<dbReference type="GO" id="GO:0005524">
    <property type="term" value="F:ATP binding"/>
    <property type="evidence" value="ECO:0007669"/>
    <property type="project" value="UniProtKB-KW"/>
</dbReference>
<name>A0A6B8KJ32_9HYPH</name>
<evidence type="ECO:0000313" key="11">
    <source>
        <dbReference type="EMBL" id="QGM46563.1"/>
    </source>
</evidence>
<dbReference type="EC" id="2.7.13.3" evidence="2"/>
<comment type="catalytic activity">
    <reaction evidence="1">
        <text>ATP + protein L-histidine = ADP + protein N-phospho-L-histidine.</text>
        <dbReference type="EC" id="2.7.13.3"/>
    </reaction>
</comment>
<dbReference type="AlphaFoldDB" id="A0A6B8KJ32"/>
<evidence type="ECO:0000256" key="8">
    <source>
        <dbReference type="ARBA" id="ARBA00023012"/>
    </source>
</evidence>
<dbReference type="GO" id="GO:0000155">
    <property type="term" value="F:phosphorelay sensor kinase activity"/>
    <property type="evidence" value="ECO:0007669"/>
    <property type="project" value="InterPro"/>
</dbReference>
<keyword evidence="9" id="KW-1133">Transmembrane helix</keyword>
<dbReference type="InterPro" id="IPR004358">
    <property type="entry name" value="Sig_transdc_His_kin-like_C"/>
</dbReference>
<evidence type="ECO:0000256" key="4">
    <source>
        <dbReference type="ARBA" id="ARBA00022679"/>
    </source>
</evidence>
<reference evidence="11 12" key="1">
    <citation type="submission" date="2019-11" db="EMBL/GenBank/DDBJ databases">
        <title>The genome sequence of Methylocystis heyeri.</title>
        <authorList>
            <person name="Oshkin I.Y."/>
            <person name="Miroshnikov K."/>
            <person name="Dedysh S.N."/>
        </authorList>
    </citation>
    <scope>NUCLEOTIDE SEQUENCE [LARGE SCALE GENOMIC DNA]</scope>
    <source>
        <strain evidence="11 12">H2</strain>
    </source>
</reference>
<keyword evidence="9" id="KW-0812">Transmembrane</keyword>
<organism evidence="11 12">
    <name type="scientific">Methylocystis heyeri</name>
    <dbReference type="NCBI Taxonomy" id="391905"/>
    <lineage>
        <taxon>Bacteria</taxon>
        <taxon>Pseudomonadati</taxon>
        <taxon>Pseudomonadota</taxon>
        <taxon>Alphaproteobacteria</taxon>
        <taxon>Hyphomicrobiales</taxon>
        <taxon>Methylocystaceae</taxon>
        <taxon>Methylocystis</taxon>
    </lineage>
</organism>
<sequence length="463" mass="49717">MSVTLMRDLISAMKPYELLFNEPSDIIVAGRLRAAQFSSIISMTPWLMLANICNASALLIGFWGTPRLMEAIFWTASIFLVAGFVYISHRTRSSRALKKPHSKIRAVMNAFGLGTCWAALPIFFFQQSAPGLQTLIACLSAGTLCGGALALASIPAAALSFATPIVAASLTTLLMSGQKDHLLTAAVLFVYAAALIAGVFVYSEDLKNRVMLQIGAEEEARLRVAKLQGSGIRIVGEITSSIVHEVNQPLSAATLYLHTALKLLRLDPRHRKADPESVIEQALAQIGKASQIIGRLRNFFTGQASDVAALHLHPLIEETCRQFEAAAARSKIVLELRLEAESDIIYADSVHISQALTNLIDNAVDATALSPLRRIVVSTSLTSDRRMRTEVRDSGPGVPAALAGALFTPFCTTKKERVGIGLAVSRSIIEAHDGKIWLEPADEGGAAFCFVLPLASTDAGQKG</sequence>
<dbReference type="OrthoDB" id="226486at2"/>
<dbReference type="KEGG" id="mhey:H2LOC_013145"/>
<dbReference type="Gene3D" id="1.10.287.130">
    <property type="match status" value="1"/>
</dbReference>
<dbReference type="SMART" id="SM00387">
    <property type="entry name" value="HATPase_c"/>
    <property type="match status" value="1"/>
</dbReference>
<dbReference type="Pfam" id="PF02518">
    <property type="entry name" value="HATPase_c"/>
    <property type="match status" value="1"/>
</dbReference>
<dbReference type="InterPro" id="IPR036890">
    <property type="entry name" value="HATPase_C_sf"/>
</dbReference>
<keyword evidence="5" id="KW-0547">Nucleotide-binding</keyword>
<keyword evidence="6" id="KW-0418">Kinase</keyword>
<keyword evidence="7" id="KW-0067">ATP-binding</keyword>
<evidence type="ECO:0000256" key="5">
    <source>
        <dbReference type="ARBA" id="ARBA00022741"/>
    </source>
</evidence>
<feature type="transmembrane region" description="Helical" evidence="9">
    <location>
        <begin position="182"/>
        <end position="202"/>
    </location>
</feature>
<evidence type="ECO:0000256" key="1">
    <source>
        <dbReference type="ARBA" id="ARBA00000085"/>
    </source>
</evidence>
<proteinExistence type="predicted"/>
<dbReference type="PANTHER" id="PTHR43065:SF10">
    <property type="entry name" value="PEROXIDE STRESS-ACTIVATED HISTIDINE KINASE MAK3"/>
    <property type="match status" value="1"/>
</dbReference>
<evidence type="ECO:0000256" key="9">
    <source>
        <dbReference type="SAM" id="Phobius"/>
    </source>
</evidence>
<keyword evidence="9" id="KW-0472">Membrane</keyword>
<feature type="transmembrane region" description="Helical" evidence="9">
    <location>
        <begin position="71"/>
        <end position="87"/>
    </location>
</feature>
<dbReference type="Gene3D" id="3.30.565.10">
    <property type="entry name" value="Histidine kinase-like ATPase, C-terminal domain"/>
    <property type="match status" value="1"/>
</dbReference>
<dbReference type="InterPro" id="IPR003594">
    <property type="entry name" value="HATPase_dom"/>
</dbReference>
<feature type="transmembrane region" description="Helical" evidence="9">
    <location>
        <begin position="107"/>
        <end position="125"/>
    </location>
</feature>
<accession>A0A6B8KJ32</accession>